<evidence type="ECO:0000313" key="1">
    <source>
        <dbReference type="EMBL" id="JAQ12005.1"/>
    </source>
</evidence>
<protein>
    <submittedName>
        <fullName evidence="1">Uncharacterized protein</fullName>
    </submittedName>
</protein>
<gene>
    <name evidence="1" type="ORF">g.42250</name>
</gene>
<organism evidence="1">
    <name type="scientific">Lygus hesperus</name>
    <name type="common">Western plant bug</name>
    <dbReference type="NCBI Taxonomy" id="30085"/>
    <lineage>
        <taxon>Eukaryota</taxon>
        <taxon>Metazoa</taxon>
        <taxon>Ecdysozoa</taxon>
        <taxon>Arthropoda</taxon>
        <taxon>Hexapoda</taxon>
        <taxon>Insecta</taxon>
        <taxon>Pterygota</taxon>
        <taxon>Neoptera</taxon>
        <taxon>Paraneoptera</taxon>
        <taxon>Hemiptera</taxon>
        <taxon>Heteroptera</taxon>
        <taxon>Panheteroptera</taxon>
        <taxon>Cimicomorpha</taxon>
        <taxon>Miridae</taxon>
        <taxon>Mirini</taxon>
        <taxon>Lygus</taxon>
    </lineage>
</organism>
<proteinExistence type="predicted"/>
<sequence>MLRSYPATCVGRVSVPGGVSSNLCATVSSAAISPWRHRCHSPTGSTVSTIPAWCVGWGGAGGYSTPAPLPTGTQVAICTGMGIGQCIRVGQYQLKIVQVTSGWCGCTVLPAVDFGTIGTILIGTNYPRWCVAAPHQVKVRTAPTVSTC</sequence>
<dbReference type="AlphaFoldDB" id="A0A146LYH9"/>
<accession>A0A146LYH9</accession>
<name>A0A146LYH9_LYGHE</name>
<reference evidence="1" key="1">
    <citation type="journal article" date="2016" name="Gigascience">
        <title>De novo construction of an expanded transcriptome assembly for the western tarnished plant bug, Lygus hesperus.</title>
        <authorList>
            <person name="Tassone E.E."/>
            <person name="Geib S.M."/>
            <person name="Hall B."/>
            <person name="Fabrick J.A."/>
            <person name="Brent C.S."/>
            <person name="Hull J.J."/>
        </authorList>
    </citation>
    <scope>NUCLEOTIDE SEQUENCE</scope>
</reference>
<dbReference type="EMBL" id="GDHC01006624">
    <property type="protein sequence ID" value="JAQ12005.1"/>
    <property type="molecule type" value="Transcribed_RNA"/>
</dbReference>